<sequence length="58" mass="6738">MRDMARGVVCYMLEVLSEEDDIGSIRLDFGKVDVLTDDLCRFVRRYVSKYVDAEIDSE</sequence>
<organism evidence="1">
    <name type="scientific">marine sediment metagenome</name>
    <dbReference type="NCBI Taxonomy" id="412755"/>
    <lineage>
        <taxon>unclassified sequences</taxon>
        <taxon>metagenomes</taxon>
        <taxon>ecological metagenomes</taxon>
    </lineage>
</organism>
<comment type="caution">
    <text evidence="1">The sequence shown here is derived from an EMBL/GenBank/DDBJ whole genome shotgun (WGS) entry which is preliminary data.</text>
</comment>
<name>A0A0F9BXB4_9ZZZZ</name>
<dbReference type="AlphaFoldDB" id="A0A0F9BXB4"/>
<dbReference type="EMBL" id="LAZR01038825">
    <property type="protein sequence ID" value="KKL18552.1"/>
    <property type="molecule type" value="Genomic_DNA"/>
</dbReference>
<protein>
    <submittedName>
        <fullName evidence="1">Uncharacterized protein</fullName>
    </submittedName>
</protein>
<reference evidence="1" key="1">
    <citation type="journal article" date="2015" name="Nature">
        <title>Complex archaea that bridge the gap between prokaryotes and eukaryotes.</title>
        <authorList>
            <person name="Spang A."/>
            <person name="Saw J.H."/>
            <person name="Jorgensen S.L."/>
            <person name="Zaremba-Niedzwiedzka K."/>
            <person name="Martijn J."/>
            <person name="Lind A.E."/>
            <person name="van Eijk R."/>
            <person name="Schleper C."/>
            <person name="Guy L."/>
            <person name="Ettema T.J."/>
        </authorList>
    </citation>
    <scope>NUCLEOTIDE SEQUENCE</scope>
</reference>
<accession>A0A0F9BXB4</accession>
<proteinExistence type="predicted"/>
<evidence type="ECO:0000313" key="1">
    <source>
        <dbReference type="EMBL" id="KKL18552.1"/>
    </source>
</evidence>
<gene>
    <name evidence="1" type="ORF">LCGC14_2474400</name>
</gene>